<accession>A0A1I7X5U3</accession>
<dbReference type="EC" id="6.3.3.1" evidence="6"/>
<dbReference type="WBParaSite" id="Hba_12761">
    <property type="protein sequence ID" value="Hba_12761"/>
    <property type="gene ID" value="Hba_12761"/>
</dbReference>
<organism evidence="20 21">
    <name type="scientific">Heterorhabditis bacteriophora</name>
    <name type="common">Entomopathogenic nematode worm</name>
    <dbReference type="NCBI Taxonomy" id="37862"/>
    <lineage>
        <taxon>Eukaryota</taxon>
        <taxon>Metazoa</taxon>
        <taxon>Ecdysozoa</taxon>
        <taxon>Nematoda</taxon>
        <taxon>Chromadorea</taxon>
        <taxon>Rhabditida</taxon>
        <taxon>Rhabditina</taxon>
        <taxon>Rhabditomorpha</taxon>
        <taxon>Strongyloidea</taxon>
        <taxon>Heterorhabditidae</taxon>
        <taxon>Heterorhabditis</taxon>
    </lineage>
</organism>
<dbReference type="InterPro" id="IPR001555">
    <property type="entry name" value="GART_AS"/>
</dbReference>
<evidence type="ECO:0000256" key="12">
    <source>
        <dbReference type="ARBA" id="ARBA00022755"/>
    </source>
</evidence>
<dbReference type="EC" id="2.1.2.2" evidence="5"/>
<evidence type="ECO:0000256" key="2">
    <source>
        <dbReference type="ARBA" id="ARBA00004686"/>
    </source>
</evidence>
<dbReference type="GO" id="GO:0004644">
    <property type="term" value="F:phosphoribosylglycinamide formyltransferase activity"/>
    <property type="evidence" value="ECO:0007669"/>
    <property type="project" value="UniProtKB-EC"/>
</dbReference>
<feature type="domain" description="PurM-like C-terminal" evidence="19">
    <location>
        <begin position="35"/>
        <end position="202"/>
    </location>
</feature>
<dbReference type="InterPro" id="IPR004733">
    <property type="entry name" value="PurM_cligase"/>
</dbReference>
<evidence type="ECO:0000313" key="21">
    <source>
        <dbReference type="WBParaSite" id="Hba_12761"/>
    </source>
</evidence>
<dbReference type="GO" id="GO:0005829">
    <property type="term" value="C:cytosol"/>
    <property type="evidence" value="ECO:0007669"/>
    <property type="project" value="TreeGrafter"/>
</dbReference>
<dbReference type="UniPathway" id="UPA00074">
    <property type="reaction ID" value="UER00126"/>
</dbReference>
<name>A0A1I7X5U3_HETBA</name>
<evidence type="ECO:0000256" key="17">
    <source>
        <dbReference type="ARBA" id="ARBA00049057"/>
    </source>
</evidence>
<dbReference type="SUPFAM" id="SSF56042">
    <property type="entry name" value="PurM C-terminal domain-like"/>
    <property type="match status" value="1"/>
</dbReference>
<dbReference type="GO" id="GO:0004641">
    <property type="term" value="F:phosphoribosylformylglycinamidine cyclo-ligase activity"/>
    <property type="evidence" value="ECO:0007669"/>
    <property type="project" value="UniProtKB-EC"/>
</dbReference>
<dbReference type="SUPFAM" id="SSF53328">
    <property type="entry name" value="Formyltransferase"/>
    <property type="match status" value="1"/>
</dbReference>
<keyword evidence="20" id="KW-1185">Reference proteome</keyword>
<dbReference type="Pfam" id="PF00551">
    <property type="entry name" value="Formyl_trans_N"/>
    <property type="match status" value="1"/>
</dbReference>
<keyword evidence="12" id="KW-0658">Purine biosynthesis</keyword>
<keyword evidence="8" id="KW-0963">Cytoplasm</keyword>
<evidence type="ECO:0000256" key="14">
    <source>
        <dbReference type="ARBA" id="ARBA00031908"/>
    </source>
</evidence>
<dbReference type="Pfam" id="PF02769">
    <property type="entry name" value="AIRS_C"/>
    <property type="match status" value="1"/>
</dbReference>
<dbReference type="Proteomes" id="UP000095283">
    <property type="component" value="Unplaced"/>
</dbReference>
<dbReference type="HAMAP" id="MF_01930">
    <property type="entry name" value="PurN"/>
    <property type="match status" value="1"/>
</dbReference>
<dbReference type="PROSITE" id="PS00373">
    <property type="entry name" value="GART"/>
    <property type="match status" value="1"/>
</dbReference>
<dbReference type="GO" id="GO:0046084">
    <property type="term" value="P:adenine biosynthetic process"/>
    <property type="evidence" value="ECO:0007669"/>
    <property type="project" value="TreeGrafter"/>
</dbReference>
<evidence type="ECO:0000256" key="8">
    <source>
        <dbReference type="ARBA" id="ARBA00022490"/>
    </source>
</evidence>
<dbReference type="CDD" id="cd08645">
    <property type="entry name" value="FMT_core_GART"/>
    <property type="match status" value="1"/>
</dbReference>
<dbReference type="GO" id="GO:0004637">
    <property type="term" value="F:phosphoribosylamine-glycine ligase activity"/>
    <property type="evidence" value="ECO:0007669"/>
    <property type="project" value="TreeGrafter"/>
</dbReference>
<dbReference type="GO" id="GO:0005524">
    <property type="term" value="F:ATP binding"/>
    <property type="evidence" value="ECO:0007669"/>
    <property type="project" value="UniProtKB-KW"/>
</dbReference>
<evidence type="ECO:0000256" key="10">
    <source>
        <dbReference type="ARBA" id="ARBA00022679"/>
    </source>
</evidence>
<evidence type="ECO:0000313" key="20">
    <source>
        <dbReference type="Proteomes" id="UP000095283"/>
    </source>
</evidence>
<dbReference type="GO" id="GO:0006189">
    <property type="term" value="P:'de novo' IMP biosynthetic process"/>
    <property type="evidence" value="ECO:0007669"/>
    <property type="project" value="UniProtKB-UniPathway"/>
</dbReference>
<feature type="domain" description="Formyl transferase N-terminal" evidence="18">
    <location>
        <begin position="226"/>
        <end position="431"/>
    </location>
</feature>
<evidence type="ECO:0000256" key="1">
    <source>
        <dbReference type="ARBA" id="ARBA00004496"/>
    </source>
</evidence>
<evidence type="ECO:0000256" key="4">
    <source>
        <dbReference type="ARBA" id="ARBA00010280"/>
    </source>
</evidence>
<dbReference type="Gene3D" id="3.90.650.10">
    <property type="entry name" value="PurM-like C-terminal domain"/>
    <property type="match status" value="1"/>
</dbReference>
<dbReference type="InterPro" id="IPR036676">
    <property type="entry name" value="PurM-like_C_sf"/>
</dbReference>
<proteinExistence type="inferred from homology"/>
<evidence type="ECO:0000256" key="9">
    <source>
        <dbReference type="ARBA" id="ARBA00022598"/>
    </source>
</evidence>
<evidence type="ECO:0000256" key="7">
    <source>
        <dbReference type="ARBA" id="ARBA00020367"/>
    </source>
</evidence>
<dbReference type="AlphaFoldDB" id="A0A1I7X5U3"/>
<keyword evidence="11" id="KW-0547">Nucleotide-binding</keyword>
<evidence type="ECO:0000256" key="15">
    <source>
        <dbReference type="ARBA" id="ARBA00032931"/>
    </source>
</evidence>
<dbReference type="FunFam" id="3.90.650.10:FF:000011">
    <property type="entry name" value="Phosphoribosylformylglycinamidine cyclo-ligase"/>
    <property type="match status" value="1"/>
</dbReference>
<comment type="pathway">
    <text evidence="3">Purine metabolism; IMP biosynthesis via de novo pathway; N(2)-formyl-N(1)-(5-phospho-D-ribosyl)glycinamide from N(1)-(5-phospho-D-ribosyl)glycinamide (10-formyl THF route): step 1/1.</text>
</comment>
<dbReference type="InterPro" id="IPR010918">
    <property type="entry name" value="PurM-like_C_dom"/>
</dbReference>
<dbReference type="NCBIfam" id="TIGR00639">
    <property type="entry name" value="PurN"/>
    <property type="match status" value="1"/>
</dbReference>
<evidence type="ECO:0000256" key="6">
    <source>
        <dbReference type="ARBA" id="ARBA00013047"/>
    </source>
</evidence>
<evidence type="ECO:0000259" key="19">
    <source>
        <dbReference type="Pfam" id="PF02769"/>
    </source>
</evidence>
<keyword evidence="13" id="KW-0067">ATP-binding</keyword>
<reference evidence="21" key="1">
    <citation type="submission" date="2016-11" db="UniProtKB">
        <authorList>
            <consortium name="WormBaseParasite"/>
        </authorList>
    </citation>
    <scope>IDENTIFICATION</scope>
</reference>
<sequence length="445" mass="49835">MPGVYGISQWDLAGCAIAVREPSWPVIPNSKSMRIGDSLIGLRSNGIHSNGFSLVRKIFEVNGISYKDRTPWDENKMFGEVLLAPTRLYVRQLLPLMKDGLIKGCAHITGGGIEENAIRVLDPKDQLSLEVDASSWNKATLFDWISEMGPVSAHEMLRTFNSGIGMVLVVGESVLSHVEQRLRDVGEEPLHIGRVVKRVGDKLINFTNMDTAFSQQKYKRTRPKVKVGILISGTGSNMVKLIEKSQRVESNCEVVVVISNKATAKGLIAARKMGVETVIVPHTPIREEGDAKMTEGNRELLYEWRIQLHFYGFSKYFVKLFSPQILRSYGVQLVCLAGYMRLMSPQFVNYWKDKILNIHPSLLPSFKGAHAVRDALQFGVKVTGCSVHYVDEEMDHGPLVAQDTVFVDVHDTEESLQMKIQAVEHKIYPEAMEKVAAKIISQQKL</sequence>
<keyword evidence="10" id="KW-0808">Transferase</keyword>
<keyword evidence="9" id="KW-0436">Ligase</keyword>
<comment type="subcellular location">
    <subcellularLocation>
        <location evidence="1">Cytoplasm</location>
    </subcellularLocation>
</comment>
<evidence type="ECO:0000256" key="13">
    <source>
        <dbReference type="ARBA" id="ARBA00022840"/>
    </source>
</evidence>
<dbReference type="InterPro" id="IPR002376">
    <property type="entry name" value="Formyl_transf_N"/>
</dbReference>
<evidence type="ECO:0000256" key="11">
    <source>
        <dbReference type="ARBA" id="ARBA00022741"/>
    </source>
</evidence>
<evidence type="ECO:0000256" key="16">
    <source>
        <dbReference type="ARBA" id="ARBA00033093"/>
    </source>
</evidence>
<dbReference type="PANTHER" id="PTHR10520">
    <property type="entry name" value="TRIFUNCTIONAL PURINE BIOSYNTHETIC PROTEIN ADENOSINE-3-RELATED"/>
    <property type="match status" value="1"/>
</dbReference>
<dbReference type="PANTHER" id="PTHR10520:SF12">
    <property type="entry name" value="TRIFUNCTIONAL PURINE BIOSYNTHETIC PROTEIN ADENOSINE-3"/>
    <property type="match status" value="1"/>
</dbReference>
<evidence type="ECO:0000256" key="3">
    <source>
        <dbReference type="ARBA" id="ARBA00005054"/>
    </source>
</evidence>
<comment type="catalytic activity">
    <reaction evidence="17">
        <text>2-formamido-N(1)-(5-O-phospho-beta-D-ribosyl)acetamidine + ATP = 5-amino-1-(5-phospho-beta-D-ribosyl)imidazole + ADP + phosphate + H(+)</text>
        <dbReference type="Rhea" id="RHEA:23032"/>
        <dbReference type="ChEBI" id="CHEBI:15378"/>
        <dbReference type="ChEBI" id="CHEBI:30616"/>
        <dbReference type="ChEBI" id="CHEBI:43474"/>
        <dbReference type="ChEBI" id="CHEBI:137981"/>
        <dbReference type="ChEBI" id="CHEBI:147287"/>
        <dbReference type="ChEBI" id="CHEBI:456216"/>
        <dbReference type="EC" id="6.3.3.1"/>
    </reaction>
</comment>
<dbReference type="InterPro" id="IPR036477">
    <property type="entry name" value="Formyl_transf_N_sf"/>
</dbReference>
<protein>
    <recommendedName>
        <fullName evidence="7">Phosphoribosylformylglycinamidine cyclo-ligase</fullName>
        <ecNumber evidence="5">2.1.2.2</ecNumber>
        <ecNumber evidence="6">6.3.3.1</ecNumber>
    </recommendedName>
    <alternativeName>
        <fullName evidence="15">AIR synthase</fullName>
    </alternativeName>
    <alternativeName>
        <fullName evidence="16">AIRS</fullName>
    </alternativeName>
    <alternativeName>
        <fullName evidence="14">Phosphoribosyl-aminoimidazole synthetase</fullName>
    </alternativeName>
</protein>
<dbReference type="InterPro" id="IPR004607">
    <property type="entry name" value="GART"/>
</dbReference>
<comment type="similarity">
    <text evidence="4">Belongs to the AIR synthase family.</text>
</comment>
<comment type="pathway">
    <text evidence="2">Purine metabolism; IMP biosynthesis via de novo pathway; 5-amino-1-(5-phospho-D-ribosyl)imidazole from N(2)-formyl-N(1)-(5-phospho-D-ribosyl)glycinamide: step 2/2.</text>
</comment>
<dbReference type="Gene3D" id="3.40.50.170">
    <property type="entry name" value="Formyl transferase, N-terminal domain"/>
    <property type="match status" value="1"/>
</dbReference>
<evidence type="ECO:0000256" key="5">
    <source>
        <dbReference type="ARBA" id="ARBA00012254"/>
    </source>
</evidence>
<evidence type="ECO:0000259" key="18">
    <source>
        <dbReference type="Pfam" id="PF00551"/>
    </source>
</evidence>